<accession>A0ABU0V238</accession>
<protein>
    <submittedName>
        <fullName evidence="1">Uncharacterized protein</fullName>
    </submittedName>
</protein>
<evidence type="ECO:0000313" key="1">
    <source>
        <dbReference type="EMBL" id="MDQ1850977.1"/>
    </source>
</evidence>
<dbReference type="Proteomes" id="UP001177898">
    <property type="component" value="Unassembled WGS sequence"/>
</dbReference>
<organism evidence="1 2">
    <name type="scientific">Bacillus stercoris</name>
    <dbReference type="NCBI Taxonomy" id="2054641"/>
    <lineage>
        <taxon>Bacteria</taxon>
        <taxon>Bacillati</taxon>
        <taxon>Bacillota</taxon>
        <taxon>Bacilli</taxon>
        <taxon>Bacillales</taxon>
        <taxon>Bacillaceae</taxon>
        <taxon>Bacillus</taxon>
    </lineage>
</organism>
<reference evidence="1" key="1">
    <citation type="submission" date="2023-08" db="EMBL/GenBank/DDBJ databases">
        <title>Functional annotation and safety assessment of Bacillus stercoris.</title>
        <authorList>
            <person name="Pandit N.T."/>
            <person name="Ahir S.V."/>
            <person name="Chauhan D.A."/>
            <person name="Bose A."/>
            <person name="Dunlap C."/>
            <person name="Doshi J.A."/>
        </authorList>
    </citation>
    <scope>NUCLEOTIDE SEQUENCE</scope>
    <source>
        <strain evidence="1">ZBMF30</strain>
    </source>
</reference>
<dbReference type="RefSeq" id="WP_306644808.1">
    <property type="nucleotide sequence ID" value="NZ_JAVCYS010000002.1"/>
</dbReference>
<dbReference type="EMBL" id="JAVCYS010000002">
    <property type="protein sequence ID" value="MDQ1850977.1"/>
    <property type="molecule type" value="Genomic_DNA"/>
</dbReference>
<proteinExistence type="predicted"/>
<keyword evidence="2" id="KW-1185">Reference proteome</keyword>
<gene>
    <name evidence="1" type="ORF">RAQ16_00970</name>
</gene>
<sequence>MNIPLSIVEAGKTDEYVKLQKRRDYFKEKHDEALEVAKKVSRKLYATTSQNGYQSVITPNGLVIEIANAAKKCMSANRRVEHVEAILSVVEKDIKCLEENCV</sequence>
<name>A0ABU0V238_9BACI</name>
<evidence type="ECO:0000313" key="2">
    <source>
        <dbReference type="Proteomes" id="UP001177898"/>
    </source>
</evidence>
<comment type="caution">
    <text evidence="1">The sequence shown here is derived from an EMBL/GenBank/DDBJ whole genome shotgun (WGS) entry which is preliminary data.</text>
</comment>